<accession>A0A1S8AZU0</accession>
<proteinExistence type="predicted"/>
<name>A0A1S8AZU0_9EURY</name>
<protein>
    <submittedName>
        <fullName evidence="1">Uncharacterized protein</fullName>
    </submittedName>
</protein>
<organism evidence="1 2">
    <name type="scientific">Natrinema saccharevitans</name>
    <dbReference type="NCBI Taxonomy" id="301967"/>
    <lineage>
        <taxon>Archaea</taxon>
        <taxon>Methanobacteriati</taxon>
        <taxon>Methanobacteriota</taxon>
        <taxon>Stenosarchaea group</taxon>
        <taxon>Halobacteria</taxon>
        <taxon>Halobacteriales</taxon>
        <taxon>Natrialbaceae</taxon>
        <taxon>Natrinema</taxon>
    </lineage>
</organism>
<sequence length="73" mass="8694">MISSIIVSDEQRAYWKRFLMDDFQDKRITRDHPVGRSVWIETTISLMNVISVLDIVFKEINGKECLPYYKILQ</sequence>
<comment type="caution">
    <text evidence="1">The sequence shown here is derived from an EMBL/GenBank/DDBJ whole genome shotgun (WGS) entry which is preliminary data.</text>
</comment>
<evidence type="ECO:0000313" key="1">
    <source>
        <dbReference type="EMBL" id="OLZ41884.1"/>
    </source>
</evidence>
<dbReference type="AlphaFoldDB" id="A0A1S8AZU0"/>
<reference evidence="2" key="1">
    <citation type="submission" date="2016-04" db="EMBL/GenBank/DDBJ databases">
        <authorList>
            <person name="Chen S.-C."/>
            <person name="Lai M.-C."/>
        </authorList>
    </citation>
    <scope>NUCLEOTIDE SEQUENCE [LARGE SCALE GENOMIC DNA]</scope>
    <source>
        <strain evidence="2">AB14</strain>
    </source>
</reference>
<dbReference type="Proteomes" id="UP000189370">
    <property type="component" value="Unassembled WGS sequence"/>
</dbReference>
<evidence type="ECO:0000313" key="2">
    <source>
        <dbReference type="Proteomes" id="UP000189370"/>
    </source>
</evidence>
<gene>
    <name evidence="1" type="ORF">A6E15_13215</name>
</gene>
<dbReference type="EMBL" id="LWLN01000001">
    <property type="protein sequence ID" value="OLZ41884.1"/>
    <property type="molecule type" value="Genomic_DNA"/>
</dbReference>
<keyword evidence="2" id="KW-1185">Reference proteome</keyword>